<feature type="active site" evidence="13">
    <location>
        <position position="115"/>
    </location>
</feature>
<comment type="catalytic activity">
    <reaction evidence="12">
        <text>malonyl-[ACP] + acetyl-CoA + H(+) = 3-oxobutanoyl-[ACP] + CO2 + CoA</text>
        <dbReference type="Rhea" id="RHEA:12080"/>
        <dbReference type="Rhea" id="RHEA-COMP:9623"/>
        <dbReference type="Rhea" id="RHEA-COMP:9625"/>
        <dbReference type="ChEBI" id="CHEBI:15378"/>
        <dbReference type="ChEBI" id="CHEBI:16526"/>
        <dbReference type="ChEBI" id="CHEBI:57287"/>
        <dbReference type="ChEBI" id="CHEBI:57288"/>
        <dbReference type="ChEBI" id="CHEBI:78449"/>
        <dbReference type="ChEBI" id="CHEBI:78450"/>
        <dbReference type="EC" id="2.3.1.180"/>
    </reaction>
    <physiologicalReaction direction="left-to-right" evidence="12">
        <dbReference type="Rhea" id="RHEA:12081"/>
    </physiologicalReaction>
</comment>
<dbReference type="PANTHER" id="PTHR34069:SF2">
    <property type="entry name" value="BETA-KETOACYL-[ACYL-CARRIER-PROTEIN] SYNTHASE III"/>
    <property type="match status" value="1"/>
</dbReference>
<dbReference type="PANTHER" id="PTHR34069">
    <property type="entry name" value="3-OXOACYL-[ACYL-CARRIER-PROTEIN] SYNTHASE 3"/>
    <property type="match status" value="1"/>
</dbReference>
<dbReference type="InterPro" id="IPR016039">
    <property type="entry name" value="Thiolase-like"/>
</dbReference>
<dbReference type="AlphaFoldDB" id="A0A8J7QBX8"/>
<dbReference type="FunFam" id="3.40.47.10:FF:000004">
    <property type="entry name" value="3-oxoacyl-[acyl-carrier-protein] synthase 3"/>
    <property type="match status" value="1"/>
</dbReference>
<evidence type="ECO:0000256" key="3">
    <source>
        <dbReference type="ARBA" id="ARBA00012333"/>
    </source>
</evidence>
<keyword evidence="9 13" id="KW-0275">Fatty acid biosynthesis</keyword>
<dbReference type="EMBL" id="JAFREP010000020">
    <property type="protein sequence ID" value="MBO1320940.1"/>
    <property type="molecule type" value="Genomic_DNA"/>
</dbReference>
<evidence type="ECO:0000256" key="7">
    <source>
        <dbReference type="ARBA" id="ARBA00022832"/>
    </source>
</evidence>
<keyword evidence="10 13" id="KW-0511">Multifunctional enzyme</keyword>
<evidence type="ECO:0000256" key="9">
    <source>
        <dbReference type="ARBA" id="ARBA00023160"/>
    </source>
</evidence>
<dbReference type="SUPFAM" id="SSF53901">
    <property type="entry name" value="Thiolase-like"/>
    <property type="match status" value="1"/>
</dbReference>
<evidence type="ECO:0000256" key="13">
    <source>
        <dbReference type="HAMAP-Rule" id="MF_01815"/>
    </source>
</evidence>
<keyword evidence="4 13" id="KW-0963">Cytoplasm</keyword>
<dbReference type="GO" id="GO:0006633">
    <property type="term" value="P:fatty acid biosynthetic process"/>
    <property type="evidence" value="ECO:0007669"/>
    <property type="project" value="UniProtKB-UniRule"/>
</dbReference>
<keyword evidence="11 13" id="KW-0012">Acyltransferase</keyword>
<reference evidence="16" key="1">
    <citation type="submission" date="2021-03" db="EMBL/GenBank/DDBJ databases">
        <authorList>
            <person name="Wang G."/>
        </authorList>
    </citation>
    <scope>NUCLEOTIDE SEQUENCE</scope>
    <source>
        <strain evidence="16">KCTC 12899</strain>
    </source>
</reference>
<protein>
    <recommendedName>
        <fullName evidence="3 13">Beta-ketoacyl-[acyl-carrier-protein] synthase III</fullName>
        <shortName evidence="13">Beta-ketoacyl-ACP synthase III</shortName>
        <shortName evidence="13">KAS III</shortName>
        <ecNumber evidence="3 13">2.3.1.180</ecNumber>
    </recommendedName>
    <alternativeName>
        <fullName evidence="13">3-oxoacyl-[acyl-carrier-protein] synthase 3</fullName>
    </alternativeName>
    <alternativeName>
        <fullName evidence="13">3-oxoacyl-[acyl-carrier-protein] synthase III</fullName>
    </alternativeName>
</protein>
<evidence type="ECO:0000256" key="4">
    <source>
        <dbReference type="ARBA" id="ARBA00022490"/>
    </source>
</evidence>
<evidence type="ECO:0000256" key="1">
    <source>
        <dbReference type="ARBA" id="ARBA00005194"/>
    </source>
</evidence>
<comment type="subcellular location">
    <subcellularLocation>
        <location evidence="13">Cytoplasm</location>
    </subcellularLocation>
</comment>
<sequence length="329" mass="35191">MTGKKVGITAVASYFPPNIITNDDLAKVMDTNDEWIRSRTGISQRHHAEPGLGASDLAIPACREVLEKRGLTPEDIDCILVATVTPDNMFPATACRIQSGLGATNAWGFDLSAACSSFLYALSTGQALVAAGRSQRCLVVGVDVMSRIINMEDRTTAVLFGDGAGVALLEEVESGGWIDAELHIDGAGAENLYMPAGGSRKPASAETVANGEHYVHQNGREVFKSAVREMAGVSVSLMEKHGKTNDDLALFIPHQANIRIIEAAANRLNLPEEKIMLNIDRRANTTSATLPSCMDEAVKTGRLKKGDLLLLATFGAGYTWGSALLEWSF</sequence>
<feature type="active site" evidence="13">
    <location>
        <position position="284"/>
    </location>
</feature>
<keyword evidence="17" id="KW-1185">Reference proteome</keyword>
<evidence type="ECO:0000256" key="8">
    <source>
        <dbReference type="ARBA" id="ARBA00023098"/>
    </source>
</evidence>
<dbReference type="UniPathway" id="UPA00094"/>
<dbReference type="GO" id="GO:0005737">
    <property type="term" value="C:cytoplasm"/>
    <property type="evidence" value="ECO:0007669"/>
    <property type="project" value="UniProtKB-SubCell"/>
</dbReference>
<comment type="function">
    <text evidence="13">Catalyzes the condensation reaction of fatty acid synthesis by the addition to an acyl acceptor of two carbons from malonyl-ACP. Catalyzes the first condensation reaction which initiates fatty acid synthesis and may therefore play a role in governing the total rate of fatty acid production. Possesses both acetoacetyl-ACP synthase and acetyl transacylase activities. Its substrate specificity determines the biosynthesis of branched-chain and/or straight-chain of fatty acids.</text>
</comment>
<dbReference type="Gene3D" id="3.40.47.10">
    <property type="match status" value="1"/>
</dbReference>
<evidence type="ECO:0000256" key="6">
    <source>
        <dbReference type="ARBA" id="ARBA00022679"/>
    </source>
</evidence>
<accession>A0A8J7QBX8</accession>
<dbReference type="NCBIfam" id="NF006829">
    <property type="entry name" value="PRK09352.1"/>
    <property type="match status" value="1"/>
</dbReference>
<evidence type="ECO:0000259" key="15">
    <source>
        <dbReference type="Pfam" id="PF08545"/>
    </source>
</evidence>
<dbReference type="Proteomes" id="UP000664417">
    <property type="component" value="Unassembled WGS sequence"/>
</dbReference>
<evidence type="ECO:0000256" key="12">
    <source>
        <dbReference type="ARBA" id="ARBA00051096"/>
    </source>
</evidence>
<comment type="caution">
    <text evidence="16">The sequence shown here is derived from an EMBL/GenBank/DDBJ whole genome shotgun (WGS) entry which is preliminary data.</text>
</comment>
<dbReference type="InterPro" id="IPR004655">
    <property type="entry name" value="FabH"/>
</dbReference>
<evidence type="ECO:0000256" key="10">
    <source>
        <dbReference type="ARBA" id="ARBA00023268"/>
    </source>
</evidence>
<keyword evidence="5 13" id="KW-0444">Lipid biosynthesis</keyword>
<feature type="region of interest" description="ACP-binding" evidence="13">
    <location>
        <begin position="255"/>
        <end position="259"/>
    </location>
</feature>
<feature type="domain" description="Beta-ketoacyl-[acyl-carrier-protein] synthase III C-terminal" evidence="14">
    <location>
        <begin position="238"/>
        <end position="327"/>
    </location>
</feature>
<feature type="active site" evidence="13">
    <location>
        <position position="254"/>
    </location>
</feature>
<keyword evidence="8 13" id="KW-0443">Lipid metabolism</keyword>
<evidence type="ECO:0000256" key="2">
    <source>
        <dbReference type="ARBA" id="ARBA00008642"/>
    </source>
</evidence>
<comment type="subunit">
    <text evidence="13">Homodimer.</text>
</comment>
<dbReference type="RefSeq" id="WP_207860915.1">
    <property type="nucleotide sequence ID" value="NZ_JAFREP010000020.1"/>
</dbReference>
<dbReference type="CDD" id="cd00830">
    <property type="entry name" value="KAS_III"/>
    <property type="match status" value="1"/>
</dbReference>
<dbReference type="NCBIfam" id="TIGR00747">
    <property type="entry name" value="fabH"/>
    <property type="match status" value="1"/>
</dbReference>
<evidence type="ECO:0000313" key="17">
    <source>
        <dbReference type="Proteomes" id="UP000664417"/>
    </source>
</evidence>
<keyword evidence="6 13" id="KW-0808">Transferase</keyword>
<evidence type="ECO:0000256" key="5">
    <source>
        <dbReference type="ARBA" id="ARBA00022516"/>
    </source>
</evidence>
<dbReference type="EC" id="2.3.1.180" evidence="3 13"/>
<comment type="domain">
    <text evidence="13">The last Arg residue of the ACP-binding site is essential for the weak association between ACP/AcpP and FabH.</text>
</comment>
<dbReference type="InterPro" id="IPR013751">
    <property type="entry name" value="ACP_syn_III_N"/>
</dbReference>
<name>A0A8J7QBX8_9BACT</name>
<keyword evidence="7 13" id="KW-0276">Fatty acid metabolism</keyword>
<proteinExistence type="inferred from homology"/>
<gene>
    <name evidence="13" type="primary">fabH</name>
    <name evidence="16" type="ORF">J3U88_20855</name>
</gene>
<comment type="similarity">
    <text evidence="2 13">Belongs to the thiolase-like superfamily. FabH family.</text>
</comment>
<evidence type="ECO:0000313" key="16">
    <source>
        <dbReference type="EMBL" id="MBO1320940.1"/>
    </source>
</evidence>
<dbReference type="GO" id="GO:0004315">
    <property type="term" value="F:3-oxoacyl-[acyl-carrier-protein] synthase activity"/>
    <property type="evidence" value="ECO:0007669"/>
    <property type="project" value="InterPro"/>
</dbReference>
<evidence type="ECO:0000256" key="11">
    <source>
        <dbReference type="ARBA" id="ARBA00023315"/>
    </source>
</evidence>
<feature type="domain" description="Beta-ketoacyl-[acyl-carrier-protein] synthase III N-terminal" evidence="15">
    <location>
        <begin position="109"/>
        <end position="186"/>
    </location>
</feature>
<dbReference type="Pfam" id="PF08541">
    <property type="entry name" value="ACP_syn_III_C"/>
    <property type="match status" value="1"/>
</dbReference>
<dbReference type="InterPro" id="IPR013747">
    <property type="entry name" value="ACP_syn_III_C"/>
</dbReference>
<evidence type="ECO:0000259" key="14">
    <source>
        <dbReference type="Pfam" id="PF08541"/>
    </source>
</evidence>
<dbReference type="Pfam" id="PF08545">
    <property type="entry name" value="ACP_syn_III"/>
    <property type="match status" value="1"/>
</dbReference>
<organism evidence="16 17">
    <name type="scientific">Acanthopleuribacter pedis</name>
    <dbReference type="NCBI Taxonomy" id="442870"/>
    <lineage>
        <taxon>Bacteria</taxon>
        <taxon>Pseudomonadati</taxon>
        <taxon>Acidobacteriota</taxon>
        <taxon>Holophagae</taxon>
        <taxon>Acanthopleuribacterales</taxon>
        <taxon>Acanthopleuribacteraceae</taxon>
        <taxon>Acanthopleuribacter</taxon>
    </lineage>
</organism>
<dbReference type="HAMAP" id="MF_01815">
    <property type="entry name" value="FabH"/>
    <property type="match status" value="1"/>
</dbReference>
<comment type="pathway">
    <text evidence="1 13">Lipid metabolism; fatty acid biosynthesis.</text>
</comment>
<dbReference type="GO" id="GO:0044550">
    <property type="term" value="P:secondary metabolite biosynthetic process"/>
    <property type="evidence" value="ECO:0007669"/>
    <property type="project" value="TreeGrafter"/>
</dbReference>
<dbReference type="GO" id="GO:0033818">
    <property type="term" value="F:beta-ketoacyl-acyl-carrier-protein synthase III activity"/>
    <property type="evidence" value="ECO:0007669"/>
    <property type="project" value="UniProtKB-UniRule"/>
</dbReference>